<evidence type="ECO:0000256" key="1">
    <source>
        <dbReference type="SAM" id="MobiDB-lite"/>
    </source>
</evidence>
<dbReference type="AlphaFoldDB" id="A0A7U2F0W1"/>
<protein>
    <submittedName>
        <fullName evidence="2">Uncharacterized protein</fullName>
    </submittedName>
</protein>
<dbReference type="EMBL" id="CP069028">
    <property type="protein sequence ID" value="QRC96625.1"/>
    <property type="molecule type" value="Genomic_DNA"/>
</dbReference>
<evidence type="ECO:0000313" key="2">
    <source>
        <dbReference type="EMBL" id="QRC96625.1"/>
    </source>
</evidence>
<feature type="compositionally biased region" description="Basic and acidic residues" evidence="1">
    <location>
        <begin position="41"/>
        <end position="55"/>
    </location>
</feature>
<organism evidence="2 3">
    <name type="scientific">Phaeosphaeria nodorum (strain SN15 / ATCC MYA-4574 / FGSC 10173)</name>
    <name type="common">Glume blotch fungus</name>
    <name type="synonym">Parastagonospora nodorum</name>
    <dbReference type="NCBI Taxonomy" id="321614"/>
    <lineage>
        <taxon>Eukaryota</taxon>
        <taxon>Fungi</taxon>
        <taxon>Dikarya</taxon>
        <taxon>Ascomycota</taxon>
        <taxon>Pezizomycotina</taxon>
        <taxon>Dothideomycetes</taxon>
        <taxon>Pleosporomycetidae</taxon>
        <taxon>Pleosporales</taxon>
        <taxon>Pleosporineae</taxon>
        <taxon>Phaeosphaeriaceae</taxon>
        <taxon>Parastagonospora</taxon>
    </lineage>
</organism>
<accession>A0A7U2F0W1</accession>
<gene>
    <name evidence="2" type="ORF">JI435_433920</name>
</gene>
<name>A0A7U2F0W1_PHANO</name>
<feature type="region of interest" description="Disordered" evidence="1">
    <location>
        <begin position="41"/>
        <end position="64"/>
    </location>
</feature>
<dbReference type="Proteomes" id="UP000663193">
    <property type="component" value="Chromosome 6"/>
</dbReference>
<reference evidence="3" key="1">
    <citation type="journal article" date="2021" name="BMC Genomics">
        <title>Chromosome-level genome assembly and manually-curated proteome of model necrotroph Parastagonospora nodorum Sn15 reveals a genome-wide trove of candidate effector homologs, and redundancy of virulence-related functions within an accessory chromosome.</title>
        <authorList>
            <person name="Bertazzoni S."/>
            <person name="Jones D.A.B."/>
            <person name="Phan H.T."/>
            <person name="Tan K.-C."/>
            <person name="Hane J.K."/>
        </authorList>
    </citation>
    <scope>NUCLEOTIDE SEQUENCE [LARGE SCALE GENOMIC DNA]</scope>
    <source>
        <strain evidence="3">SN15 / ATCC MYA-4574 / FGSC 10173)</strain>
    </source>
</reference>
<dbReference type="VEuPathDB" id="FungiDB:JI435_433920"/>
<keyword evidence="3" id="KW-1185">Reference proteome</keyword>
<proteinExistence type="predicted"/>
<sequence>MPLTDISISPFLKTTDEVVQSLHCKIQLLYLHLCIAHPYHHQDAKSPHPQSHAEGRTNNPSPLAQHSDIFLQTFSVLPSMSAHRILKTSEDYRSNYTTRPHIQHLRNTASLTPNAAQLKH</sequence>
<evidence type="ECO:0000313" key="3">
    <source>
        <dbReference type="Proteomes" id="UP000663193"/>
    </source>
</evidence>